<dbReference type="InterPro" id="IPR046533">
    <property type="entry name" value="DUF6598"/>
</dbReference>
<keyword evidence="3" id="KW-1185">Reference proteome</keyword>
<name>A0AAD8HZP3_9APIA</name>
<feature type="domain" description="DUF6598" evidence="1">
    <location>
        <begin position="25"/>
        <end position="221"/>
    </location>
</feature>
<proteinExistence type="predicted"/>
<evidence type="ECO:0000313" key="2">
    <source>
        <dbReference type="EMBL" id="KAK1374890.1"/>
    </source>
</evidence>
<sequence>MRTYLAEVFNVIYLGRGEIKPEKQIGTIKVQDDISSHYLYEVNYVDMTRPTIQPGDELILAGPNLQSFSSDILEIDIDLFCGDYKGSICYDCYPCNQRLRNKPIEKRIISKDGTGEILVLYSLFNNSVEAHLEIKLLTNDNSATANLHGVVAASISDIDRPACSSMLFLKKPGYGINVGRGDPIPLSRSIVAVPYESMLYLDFHLVTGEDDIVEGYLEFDVEPGYKLVKRFSGKKGEFIATVSYEGEPDDDGSDDDGSED</sequence>
<dbReference type="EMBL" id="JAUIZM010000007">
    <property type="protein sequence ID" value="KAK1374890.1"/>
    <property type="molecule type" value="Genomic_DNA"/>
</dbReference>
<protein>
    <recommendedName>
        <fullName evidence="1">DUF6598 domain-containing protein</fullName>
    </recommendedName>
</protein>
<evidence type="ECO:0000259" key="1">
    <source>
        <dbReference type="Pfam" id="PF20241"/>
    </source>
</evidence>
<organism evidence="2 3">
    <name type="scientific">Heracleum sosnowskyi</name>
    <dbReference type="NCBI Taxonomy" id="360622"/>
    <lineage>
        <taxon>Eukaryota</taxon>
        <taxon>Viridiplantae</taxon>
        <taxon>Streptophyta</taxon>
        <taxon>Embryophyta</taxon>
        <taxon>Tracheophyta</taxon>
        <taxon>Spermatophyta</taxon>
        <taxon>Magnoliopsida</taxon>
        <taxon>eudicotyledons</taxon>
        <taxon>Gunneridae</taxon>
        <taxon>Pentapetalae</taxon>
        <taxon>asterids</taxon>
        <taxon>campanulids</taxon>
        <taxon>Apiales</taxon>
        <taxon>Apiaceae</taxon>
        <taxon>Apioideae</taxon>
        <taxon>apioid superclade</taxon>
        <taxon>Tordylieae</taxon>
        <taxon>Tordyliinae</taxon>
        <taxon>Heracleum</taxon>
    </lineage>
</organism>
<reference evidence="2" key="1">
    <citation type="submission" date="2023-02" db="EMBL/GenBank/DDBJ databases">
        <title>Genome of toxic invasive species Heracleum sosnowskyi carries increased number of genes despite the absence of recent whole-genome duplications.</title>
        <authorList>
            <person name="Schelkunov M."/>
            <person name="Shtratnikova V."/>
            <person name="Makarenko M."/>
            <person name="Klepikova A."/>
            <person name="Omelchenko D."/>
            <person name="Novikova G."/>
            <person name="Obukhova E."/>
            <person name="Bogdanov V."/>
            <person name="Penin A."/>
            <person name="Logacheva M."/>
        </authorList>
    </citation>
    <scope>NUCLEOTIDE SEQUENCE</scope>
    <source>
        <strain evidence="2">Hsosn_3</strain>
        <tissue evidence="2">Leaf</tissue>
    </source>
</reference>
<gene>
    <name evidence="2" type="ORF">POM88_031083</name>
</gene>
<dbReference type="AlphaFoldDB" id="A0AAD8HZP3"/>
<accession>A0AAD8HZP3</accession>
<dbReference type="Pfam" id="PF20241">
    <property type="entry name" value="DUF6598"/>
    <property type="match status" value="1"/>
</dbReference>
<comment type="caution">
    <text evidence="2">The sequence shown here is derived from an EMBL/GenBank/DDBJ whole genome shotgun (WGS) entry which is preliminary data.</text>
</comment>
<evidence type="ECO:0000313" key="3">
    <source>
        <dbReference type="Proteomes" id="UP001237642"/>
    </source>
</evidence>
<reference evidence="2" key="2">
    <citation type="submission" date="2023-05" db="EMBL/GenBank/DDBJ databases">
        <authorList>
            <person name="Schelkunov M.I."/>
        </authorList>
    </citation>
    <scope>NUCLEOTIDE SEQUENCE</scope>
    <source>
        <strain evidence="2">Hsosn_3</strain>
        <tissue evidence="2">Leaf</tissue>
    </source>
</reference>
<dbReference type="Proteomes" id="UP001237642">
    <property type="component" value="Unassembled WGS sequence"/>
</dbReference>